<evidence type="ECO:0000313" key="4">
    <source>
        <dbReference type="EMBL" id="AKU37100.1"/>
    </source>
</evidence>
<dbReference type="EMBL" id="KR057902">
    <property type="protein sequence ID" value="AKU37100.1"/>
    <property type="molecule type" value="Genomic_DNA"/>
</dbReference>
<dbReference type="GO" id="GO:0005840">
    <property type="term" value="C:ribosome"/>
    <property type="evidence" value="ECO:0007669"/>
    <property type="project" value="UniProtKB-KW"/>
</dbReference>
<dbReference type="PANTHER" id="PTHR11759">
    <property type="entry name" value="40S RIBOSOMAL PROTEIN S14/30S RIBOSOMAL PROTEIN S11"/>
    <property type="match status" value="1"/>
</dbReference>
<keyword evidence="3" id="KW-0687">Ribonucleoprotein</keyword>
<dbReference type="Gene3D" id="3.30.420.80">
    <property type="entry name" value="Ribosomal protein S11"/>
    <property type="match status" value="1"/>
</dbReference>
<dbReference type="AlphaFoldDB" id="A0A0U2F002"/>
<keyword evidence="4" id="KW-0496">Mitochondrion</keyword>
<comment type="similarity">
    <text evidence="1">Belongs to the universal ribosomal protein uS11 family.</text>
</comment>
<dbReference type="SUPFAM" id="SSF53137">
    <property type="entry name" value="Translational machinery components"/>
    <property type="match status" value="1"/>
</dbReference>
<name>A0A0U2F002_BOTBR</name>
<dbReference type="GO" id="GO:0006412">
    <property type="term" value="P:translation"/>
    <property type="evidence" value="ECO:0007669"/>
    <property type="project" value="InterPro"/>
</dbReference>
<dbReference type="RefSeq" id="YP_009162766.1">
    <property type="nucleotide sequence ID" value="NC_027722.1"/>
</dbReference>
<evidence type="ECO:0000256" key="3">
    <source>
        <dbReference type="ARBA" id="ARBA00023274"/>
    </source>
</evidence>
<organism evidence="4">
    <name type="scientific">Botryococcus braunii</name>
    <name type="common">Green alga</name>
    <dbReference type="NCBI Taxonomy" id="38881"/>
    <lineage>
        <taxon>Eukaryota</taxon>
        <taxon>Viridiplantae</taxon>
        <taxon>Chlorophyta</taxon>
        <taxon>core chlorophytes</taxon>
        <taxon>Trebouxiophyceae</taxon>
        <taxon>Trebouxiophyceae incertae sedis</taxon>
        <taxon>Elliptochloris clade</taxon>
        <taxon>Botryococcus</taxon>
    </lineage>
</organism>
<gene>
    <name evidence="4" type="primary">rps11</name>
</gene>
<dbReference type="GeneID" id="25396256"/>
<dbReference type="HAMAP" id="MF_01310">
    <property type="entry name" value="Ribosomal_uS11"/>
    <property type="match status" value="1"/>
</dbReference>
<keyword evidence="2 4" id="KW-0689">Ribosomal protein</keyword>
<dbReference type="GO" id="GO:0003735">
    <property type="term" value="F:structural constituent of ribosome"/>
    <property type="evidence" value="ECO:0007669"/>
    <property type="project" value="InterPro"/>
</dbReference>
<reference evidence="4" key="1">
    <citation type="journal article" date="2015" name="Mitochondrial DNA">
        <title>Complete mitochondrial genome of a hydrocarbon-producing green alga Botryococcus braunii strain Showa.</title>
        <authorList>
            <person name="Zou J."/>
            <person name="Bi G."/>
        </authorList>
    </citation>
    <scope>NUCLEOTIDE SEQUENCE</scope>
</reference>
<dbReference type="InterPro" id="IPR001971">
    <property type="entry name" value="Ribosomal_uS11"/>
</dbReference>
<evidence type="ECO:0000256" key="1">
    <source>
        <dbReference type="ARBA" id="ARBA00006194"/>
    </source>
</evidence>
<dbReference type="Pfam" id="PF00411">
    <property type="entry name" value="Ribosomal_S11"/>
    <property type="match status" value="1"/>
</dbReference>
<geneLocation type="mitochondrion" evidence="4"/>
<accession>A0A0U2F002</accession>
<proteinExistence type="inferred from homology"/>
<dbReference type="InterPro" id="IPR036967">
    <property type="entry name" value="Ribosomal_uS11_sf"/>
</dbReference>
<evidence type="ECO:0000256" key="2">
    <source>
        <dbReference type="ARBA" id="ARBA00022980"/>
    </source>
</evidence>
<protein>
    <submittedName>
        <fullName evidence="4">Ribosomal protein S11</fullName>
    </submittedName>
</protein>
<sequence>MQGSKIWTGKVTRKSFRKGLPAGSGRFSQGGEHKRKRVGMISITATGNNTLFTLSDRKGKLIGSVSAGSVGFRNSGKSALAAAEKGAARIIFKAQEAGFQLLRVEMRGIGYTKLKALRAMVHTPVPILEIVEKTARSHNGCRLPRKRRL</sequence>
<dbReference type="GO" id="GO:1990904">
    <property type="term" value="C:ribonucleoprotein complex"/>
    <property type="evidence" value="ECO:0007669"/>
    <property type="project" value="UniProtKB-KW"/>
</dbReference>